<evidence type="ECO:0000256" key="1">
    <source>
        <dbReference type="ARBA" id="ARBA00022737"/>
    </source>
</evidence>
<gene>
    <name evidence="6" type="primary">LOC106172587</name>
</gene>
<feature type="repeat" description="ANK" evidence="3">
    <location>
        <begin position="377"/>
        <end position="409"/>
    </location>
</feature>
<dbReference type="SUPFAM" id="SSF48403">
    <property type="entry name" value="Ankyrin repeat"/>
    <property type="match status" value="2"/>
</dbReference>
<feature type="repeat" description="ANK" evidence="3">
    <location>
        <begin position="214"/>
        <end position="249"/>
    </location>
</feature>
<dbReference type="Pfam" id="PF00023">
    <property type="entry name" value="Ank"/>
    <property type="match status" value="1"/>
</dbReference>
<dbReference type="Pfam" id="PF13857">
    <property type="entry name" value="Ank_5"/>
    <property type="match status" value="1"/>
</dbReference>
<evidence type="ECO:0000256" key="3">
    <source>
        <dbReference type="PROSITE-ProRule" id="PRU00023"/>
    </source>
</evidence>
<accession>A0A1S3JEI5</accession>
<keyword evidence="5" id="KW-1185">Reference proteome</keyword>
<dbReference type="InParanoid" id="A0A1S3JEI5"/>
<keyword evidence="2 3" id="KW-0040">ANK repeat</keyword>
<dbReference type="KEGG" id="lak:106172587"/>
<dbReference type="RefSeq" id="XP_013408822.1">
    <property type="nucleotide sequence ID" value="XM_013553368.1"/>
</dbReference>
<dbReference type="OrthoDB" id="2157354at2759"/>
<evidence type="ECO:0000313" key="6">
    <source>
        <dbReference type="RefSeq" id="XP_013408822.1"/>
    </source>
</evidence>
<evidence type="ECO:0000256" key="2">
    <source>
        <dbReference type="ARBA" id="ARBA00023043"/>
    </source>
</evidence>
<dbReference type="PANTHER" id="PTHR24171">
    <property type="entry name" value="ANKYRIN REPEAT DOMAIN-CONTAINING PROTEIN 39-RELATED"/>
    <property type="match status" value="1"/>
</dbReference>
<sequence length="456" mass="49708">MGSIGQETFPGDGELGGHDAKLEHHGSATFAGKTKRTIFSCCREADALGIREVLKDGGSATEPNESGLAPLHDLVQGSAIDVETCIDILLESGADVNQTTTIGGDTCLHLAARNKSKDRAVDIFVKLLSSGADPEIRNKKLRSPYDEAVEKGLVDICAVLDGTVSIGEAIEKTEQKRRDELGERLVRAVISGTEEEIRRAVAHGGTYLNYINKHGAGAIHYVITHCKLDQMKMLELLVETGAEVNLLDYECDSALNLCIKMAHLREGGAMKELVAYLLSVGADKTVQDLDGKDAMMLAEERQYDDIIELLRMDAVERLEPVTEVDEPTESTAEEAESYGLDQILEAIISPEFADDRPGRIEWLVNNGAPVNSKTEKEGDTALHLAAFNDLPDVVEKLLELGADSSLKNLDGKMPYDIAIEFEYLKVADILEKNMRSKNIQAKWRNAAKKATSCGIL</sequence>
<dbReference type="PROSITE" id="PS50088">
    <property type="entry name" value="ANK_REPEAT"/>
    <property type="match status" value="4"/>
</dbReference>
<protein>
    <submittedName>
        <fullName evidence="6">Ankyrin repeat and SOCS box protein 2</fullName>
    </submittedName>
</protein>
<dbReference type="InterPro" id="IPR002110">
    <property type="entry name" value="Ankyrin_rpt"/>
</dbReference>
<reference evidence="6" key="2">
    <citation type="submission" date="2025-08" db="UniProtKB">
        <authorList>
            <consortium name="RefSeq"/>
        </authorList>
    </citation>
    <scope>IDENTIFICATION</scope>
</reference>
<dbReference type="InterPro" id="IPR036770">
    <property type="entry name" value="Ankyrin_rpt-contain_sf"/>
</dbReference>
<feature type="region of interest" description="Disordered" evidence="4">
    <location>
        <begin position="1"/>
        <end position="20"/>
    </location>
</feature>
<proteinExistence type="predicted"/>
<dbReference type="PROSITE" id="PS50297">
    <property type="entry name" value="ANK_REP_REGION"/>
    <property type="match status" value="3"/>
</dbReference>
<feature type="repeat" description="ANK" evidence="3">
    <location>
        <begin position="66"/>
        <end position="101"/>
    </location>
</feature>
<feature type="repeat" description="ANK" evidence="3">
    <location>
        <begin position="103"/>
        <end position="139"/>
    </location>
</feature>
<dbReference type="Proteomes" id="UP000085678">
    <property type="component" value="Unplaced"/>
</dbReference>
<dbReference type="GeneID" id="106172587"/>
<evidence type="ECO:0000313" key="5">
    <source>
        <dbReference type="Proteomes" id="UP000085678"/>
    </source>
</evidence>
<dbReference type="AlphaFoldDB" id="A0A1S3JEI5"/>
<reference evidence="6" key="1">
    <citation type="journal article" date="2015" name="Nat. Commun.">
        <title>The Lingula genome provides insights into brachiopod evolution and the origin of phosphate biomineralization.</title>
        <authorList>
            <person name="Luo Y.J."/>
            <person name="Takeuchi T."/>
            <person name="Koyanagi R."/>
            <person name="Yamada L."/>
            <person name="Kanda M."/>
            <person name="Khalturina M."/>
            <person name="Fujie M."/>
            <person name="Yamasaki S.I."/>
            <person name="Endo K."/>
            <person name="Satoh N."/>
        </authorList>
    </citation>
    <scope>NUCLEOTIDE SEQUENCE</scope>
</reference>
<dbReference type="Gene3D" id="1.25.40.20">
    <property type="entry name" value="Ankyrin repeat-containing domain"/>
    <property type="match status" value="3"/>
</dbReference>
<dbReference type="SMART" id="SM00248">
    <property type="entry name" value="ANK"/>
    <property type="match status" value="6"/>
</dbReference>
<name>A0A1S3JEI5_LINAN</name>
<organism evidence="5 6">
    <name type="scientific">Lingula anatina</name>
    <name type="common">Brachiopod</name>
    <name type="synonym">Lingula unguis</name>
    <dbReference type="NCBI Taxonomy" id="7574"/>
    <lineage>
        <taxon>Eukaryota</taxon>
        <taxon>Metazoa</taxon>
        <taxon>Spiralia</taxon>
        <taxon>Lophotrochozoa</taxon>
        <taxon>Brachiopoda</taxon>
        <taxon>Linguliformea</taxon>
        <taxon>Lingulata</taxon>
        <taxon>Lingulida</taxon>
        <taxon>Linguloidea</taxon>
        <taxon>Lingulidae</taxon>
        <taxon>Lingula</taxon>
    </lineage>
</organism>
<keyword evidence="1" id="KW-0677">Repeat</keyword>
<evidence type="ECO:0000256" key="4">
    <source>
        <dbReference type="SAM" id="MobiDB-lite"/>
    </source>
</evidence>